<accession>A0ACC1QDG5</accession>
<evidence type="ECO:0000313" key="2">
    <source>
        <dbReference type="Proteomes" id="UP001148737"/>
    </source>
</evidence>
<organism evidence="1 2">
    <name type="scientific">Lecanicillium saksenae</name>
    <dbReference type="NCBI Taxonomy" id="468837"/>
    <lineage>
        <taxon>Eukaryota</taxon>
        <taxon>Fungi</taxon>
        <taxon>Dikarya</taxon>
        <taxon>Ascomycota</taxon>
        <taxon>Pezizomycotina</taxon>
        <taxon>Sordariomycetes</taxon>
        <taxon>Hypocreomycetidae</taxon>
        <taxon>Hypocreales</taxon>
        <taxon>Cordycipitaceae</taxon>
        <taxon>Lecanicillium</taxon>
    </lineage>
</organism>
<evidence type="ECO:0000313" key="1">
    <source>
        <dbReference type="EMBL" id="KAJ3473245.1"/>
    </source>
</evidence>
<comment type="caution">
    <text evidence="1">The sequence shown here is derived from an EMBL/GenBank/DDBJ whole genome shotgun (WGS) entry which is preliminary data.</text>
</comment>
<dbReference type="Proteomes" id="UP001148737">
    <property type="component" value="Unassembled WGS sequence"/>
</dbReference>
<gene>
    <name evidence="1" type="ORF">NLG97_g10424</name>
</gene>
<dbReference type="EMBL" id="JANAKD010002600">
    <property type="protein sequence ID" value="KAJ3473245.1"/>
    <property type="molecule type" value="Genomic_DNA"/>
</dbReference>
<reference evidence="1" key="1">
    <citation type="submission" date="2022-07" db="EMBL/GenBank/DDBJ databases">
        <title>Genome Sequence of Lecanicillium saksenae.</title>
        <authorList>
            <person name="Buettner E."/>
        </authorList>
    </citation>
    <scope>NUCLEOTIDE SEQUENCE</scope>
    <source>
        <strain evidence="1">VT-O1</strain>
    </source>
</reference>
<name>A0ACC1QDG5_9HYPO</name>
<protein>
    <submittedName>
        <fullName evidence="1">Uncharacterized protein</fullName>
    </submittedName>
</protein>
<sequence>MSRLRTALTPFDIEQPSRMMDQLIEGIEKSDARKRKDLDKLNLFVTEMCDGYDGDADVGEGREKELTNIIAGIFENRRRYRQFKKKQLKYKRLLDSRDKTVLLASASKQSKSRSSAVKKGKRTAGGKSATSNKRHRADRGDQRQHEAIGRPGPSTTGAESMQARLYEDLMPRSGRQLLTAGEKRALADKLLRQLEDITNSRGKVVLAENYTQEFGDRRIFKYRQGYYVAICPIHPDLQLDYEGAKEHYESMHLVFSKNKFHHEMMRFFGTRIDGSSAAMEELIRKFCNTRGQERPRPGNIGPVMSDARSRTPEGGSTSEVARSETRRVTETDMNATATAATTTPRQNRETDQDVLPSSEAPQDGSRTKPARAVRRD</sequence>
<keyword evidence="2" id="KW-1185">Reference proteome</keyword>
<proteinExistence type="predicted"/>